<evidence type="ECO:0000313" key="4">
    <source>
        <dbReference type="Proteomes" id="UP000198703"/>
    </source>
</evidence>
<dbReference type="PANTHER" id="PTHR45633">
    <property type="entry name" value="60 KDA HEAT SHOCK PROTEIN, MITOCHONDRIAL"/>
    <property type="match status" value="1"/>
</dbReference>
<dbReference type="InterPro" id="IPR027410">
    <property type="entry name" value="TCP-1-like_intermed_sf"/>
</dbReference>
<dbReference type="Gene3D" id="3.50.7.10">
    <property type="entry name" value="GroEL"/>
    <property type="match status" value="1"/>
</dbReference>
<accession>A0A1H4FPW5</accession>
<dbReference type="Gene3D" id="3.30.260.10">
    <property type="entry name" value="TCP-1-like chaperonin intermediate domain"/>
    <property type="match status" value="1"/>
</dbReference>
<dbReference type="Proteomes" id="UP000198703">
    <property type="component" value="Unassembled WGS sequence"/>
</dbReference>
<proteinExistence type="inferred from homology"/>
<evidence type="ECO:0008006" key="5">
    <source>
        <dbReference type="Google" id="ProtNLM"/>
    </source>
</evidence>
<dbReference type="EMBL" id="FNQM01000026">
    <property type="protein sequence ID" value="SEA99181.1"/>
    <property type="molecule type" value="Genomic_DNA"/>
</dbReference>
<sequence>MEQLGNDGVITVEEAKGLDTETELVEGMQFDRGYPSLYFITDAQKMTSKLEDCAIFLHVDPSFKARRSWSTVARSLILWSRRRSRLQQPLEHRRVSGLSARAAPACGDPE</sequence>
<dbReference type="SUPFAM" id="SSF52029">
    <property type="entry name" value="GroEL apical domain-like"/>
    <property type="match status" value="1"/>
</dbReference>
<comment type="similarity">
    <text evidence="1">Belongs to the chaperonin (HSP60) family.</text>
</comment>
<reference evidence="3 4" key="1">
    <citation type="submission" date="2016-10" db="EMBL/GenBank/DDBJ databases">
        <authorList>
            <person name="de Groot N.N."/>
        </authorList>
    </citation>
    <scope>NUCLEOTIDE SEQUENCE [LARGE SCALE GENOMIC DNA]</scope>
    <source>
        <strain evidence="3 4">DSM 15345</strain>
    </source>
</reference>
<evidence type="ECO:0000313" key="3">
    <source>
        <dbReference type="EMBL" id="SEA99181.1"/>
    </source>
</evidence>
<evidence type="ECO:0000256" key="2">
    <source>
        <dbReference type="ARBA" id="ARBA00023186"/>
    </source>
</evidence>
<evidence type="ECO:0000256" key="1">
    <source>
        <dbReference type="ARBA" id="ARBA00006607"/>
    </source>
</evidence>
<dbReference type="STRING" id="89524.SAMN05444370_12619"/>
<gene>
    <name evidence="3" type="ORF">SAMN05444370_12619</name>
</gene>
<dbReference type="GO" id="GO:0042026">
    <property type="term" value="P:protein refolding"/>
    <property type="evidence" value="ECO:0007669"/>
    <property type="project" value="InterPro"/>
</dbReference>
<keyword evidence="2" id="KW-0143">Chaperone</keyword>
<name>A0A1H4FPW5_9RHOB</name>
<dbReference type="InterPro" id="IPR001844">
    <property type="entry name" value="Cpn60/GroEL"/>
</dbReference>
<protein>
    <recommendedName>
        <fullName evidence="5">Chaperonin GroEL</fullName>
    </recommendedName>
</protein>
<keyword evidence="4" id="KW-1185">Reference proteome</keyword>
<dbReference type="InterPro" id="IPR027409">
    <property type="entry name" value="GroEL-like_apical_dom_sf"/>
</dbReference>
<dbReference type="GO" id="GO:0140662">
    <property type="term" value="F:ATP-dependent protein folding chaperone"/>
    <property type="evidence" value="ECO:0007669"/>
    <property type="project" value="InterPro"/>
</dbReference>
<organism evidence="3 4">
    <name type="scientific">Rubrimonas cliftonensis</name>
    <dbReference type="NCBI Taxonomy" id="89524"/>
    <lineage>
        <taxon>Bacteria</taxon>
        <taxon>Pseudomonadati</taxon>
        <taxon>Pseudomonadota</taxon>
        <taxon>Alphaproteobacteria</taxon>
        <taxon>Rhodobacterales</taxon>
        <taxon>Paracoccaceae</taxon>
        <taxon>Rubrimonas</taxon>
    </lineage>
</organism>
<dbReference type="AlphaFoldDB" id="A0A1H4FPW5"/>